<dbReference type="InterPro" id="IPR001452">
    <property type="entry name" value="SH3_domain"/>
</dbReference>
<dbReference type="CDD" id="cd00174">
    <property type="entry name" value="SH3"/>
    <property type="match status" value="1"/>
</dbReference>
<accession>A0A1S9R900</accession>
<dbReference type="InterPro" id="IPR050670">
    <property type="entry name" value="STAM"/>
</dbReference>
<comment type="caution">
    <text evidence="5">The sequence shown here is derived from an EMBL/GenBank/DDBJ whole genome shotgun (WGS) entry which is preliminary data.</text>
</comment>
<dbReference type="AlphaFoldDB" id="A0A1S9R900"/>
<evidence type="ECO:0000313" key="5">
    <source>
        <dbReference type="EMBL" id="OOQ81770.1"/>
    </source>
</evidence>
<evidence type="ECO:0000256" key="1">
    <source>
        <dbReference type="ARBA" id="ARBA00022443"/>
    </source>
</evidence>
<dbReference type="PROSITE" id="PS50002">
    <property type="entry name" value="SH3"/>
    <property type="match status" value="1"/>
</dbReference>
<name>A0A1S9R900_PENBI</name>
<feature type="region of interest" description="Disordered" evidence="3">
    <location>
        <begin position="47"/>
        <end position="117"/>
    </location>
</feature>
<evidence type="ECO:0000313" key="6">
    <source>
        <dbReference type="Proteomes" id="UP000190744"/>
    </source>
</evidence>
<evidence type="ECO:0000256" key="3">
    <source>
        <dbReference type="SAM" id="MobiDB-lite"/>
    </source>
</evidence>
<dbReference type="SUPFAM" id="SSF50044">
    <property type="entry name" value="SH3-domain"/>
    <property type="match status" value="1"/>
</dbReference>
<feature type="region of interest" description="Disordered" evidence="3">
    <location>
        <begin position="199"/>
        <end position="219"/>
    </location>
</feature>
<dbReference type="Gene3D" id="2.30.30.40">
    <property type="entry name" value="SH3 Domains"/>
    <property type="match status" value="1"/>
</dbReference>
<dbReference type="Proteomes" id="UP000190744">
    <property type="component" value="Unassembled WGS sequence"/>
</dbReference>
<proteinExistence type="predicted"/>
<keyword evidence="1 2" id="KW-0728">SH3 domain</keyword>
<feature type="compositionally biased region" description="Pro residues" evidence="3">
    <location>
        <begin position="68"/>
        <end position="83"/>
    </location>
</feature>
<protein>
    <submittedName>
        <fullName evidence="5">SH3 domain protein</fullName>
    </submittedName>
</protein>
<sequence length="251" mass="27164">MASEFQSAMTIRSLRILKNELEFLADSSVIKPDQLNAILAQLPTETDARTAAARQNQTPPSPLQIQPLPQPVQAQPPPAPYSPPSTQNSNLPLNEKTPVYNQYASPPPQAPPAYPQAAPPSLGYATAMWAYTPTDEGDLALVQNDRILVLEHMNVDWWRGRNERTGLEGIFPKSYVKAVDEKAGIYTPPPSNNYGNMPLAVSQGGSNPPTNDPEQKSKFEQNGKKFGKKLGNAAIFGAGATVGSNIVNSIF</sequence>
<dbReference type="Pfam" id="PF00018">
    <property type="entry name" value="SH3_1"/>
    <property type="match status" value="1"/>
</dbReference>
<dbReference type="EMBL" id="LJBN01000238">
    <property type="protein sequence ID" value="OOQ81770.1"/>
    <property type="molecule type" value="Genomic_DNA"/>
</dbReference>
<gene>
    <name evidence="5" type="ORF">PEBR_43106</name>
</gene>
<evidence type="ECO:0000259" key="4">
    <source>
        <dbReference type="PROSITE" id="PS50002"/>
    </source>
</evidence>
<reference evidence="6" key="1">
    <citation type="submission" date="2015-09" db="EMBL/GenBank/DDBJ databases">
        <authorList>
            <person name="Fill T.P."/>
            <person name="Baretta J.F."/>
            <person name="de Almeida L.G."/>
            <person name="Rocha M."/>
            <person name="de Souza D.H."/>
            <person name="Malavazi I."/>
            <person name="Cerdeira L.T."/>
            <person name="Hong H."/>
            <person name="Samborskyy M."/>
            <person name="de Vasconcelos A.T."/>
            <person name="Leadlay P."/>
            <person name="Rodrigues-Filho E."/>
        </authorList>
    </citation>
    <scope>NUCLEOTIDE SEQUENCE [LARGE SCALE GENOMIC DNA]</scope>
    <source>
        <strain evidence="6">LaBioMMi 136</strain>
    </source>
</reference>
<feature type="domain" description="SH3" evidence="4">
    <location>
        <begin position="120"/>
        <end position="181"/>
    </location>
</feature>
<evidence type="ECO:0000256" key="2">
    <source>
        <dbReference type="PROSITE-ProRule" id="PRU00192"/>
    </source>
</evidence>
<organism evidence="5 6">
    <name type="scientific">Penicillium brasilianum</name>
    <dbReference type="NCBI Taxonomy" id="104259"/>
    <lineage>
        <taxon>Eukaryota</taxon>
        <taxon>Fungi</taxon>
        <taxon>Dikarya</taxon>
        <taxon>Ascomycota</taxon>
        <taxon>Pezizomycotina</taxon>
        <taxon>Eurotiomycetes</taxon>
        <taxon>Eurotiomycetidae</taxon>
        <taxon>Eurotiales</taxon>
        <taxon>Aspergillaceae</taxon>
        <taxon>Penicillium</taxon>
    </lineage>
</organism>
<dbReference type="PANTHER" id="PTHR45929">
    <property type="entry name" value="JAK PATHWAY SIGNAL TRANSDUCTION ADAPTOR MOLECULE"/>
    <property type="match status" value="1"/>
</dbReference>
<dbReference type="PANTHER" id="PTHR45929:SF7">
    <property type="entry name" value="LAS SEVENTEEN-BINDING PROTEIN 1"/>
    <property type="match status" value="1"/>
</dbReference>
<dbReference type="InterPro" id="IPR036028">
    <property type="entry name" value="SH3-like_dom_sf"/>
</dbReference>
<dbReference type="SMART" id="SM00326">
    <property type="entry name" value="SH3"/>
    <property type="match status" value="1"/>
</dbReference>
<feature type="compositionally biased region" description="Pro residues" evidence="3">
    <location>
        <begin position="105"/>
        <end position="117"/>
    </location>
</feature>